<sequence>MNKNGIESKIQIKPSAFLNPVPVVMVTCGTMERSNIITLAWAGTVNSEPPMLSISVRKERYSHDIIKNDGVFAVNLVSEELVRATDYCGVKSGREIDKFSELHLTKIPGEKTGVPLIAESPASLECRVKEVMELGSHDLFLAEIENVVVAKTLFDETGAIDLRKANLVAYNHGEYYALGDFLGFYGYSVAGQDALNRRMRKN</sequence>
<gene>
    <name evidence="5" type="ORF">IAD50_07115</name>
</gene>
<evidence type="ECO:0000259" key="4">
    <source>
        <dbReference type="SMART" id="SM00903"/>
    </source>
</evidence>
<dbReference type="Proteomes" id="UP000824089">
    <property type="component" value="Unassembled WGS sequence"/>
</dbReference>
<reference evidence="5" key="1">
    <citation type="submission" date="2020-10" db="EMBL/GenBank/DDBJ databases">
        <authorList>
            <person name="Gilroy R."/>
        </authorList>
    </citation>
    <scope>NUCLEOTIDE SEQUENCE</scope>
    <source>
        <strain evidence="5">CHK195-4489</strain>
    </source>
</reference>
<name>A0A9D1I7W2_9CLOT</name>
<dbReference type="EMBL" id="DVMM01000147">
    <property type="protein sequence ID" value="HIU30046.1"/>
    <property type="molecule type" value="Genomic_DNA"/>
</dbReference>
<dbReference type="GO" id="GO:0010181">
    <property type="term" value="F:FMN binding"/>
    <property type="evidence" value="ECO:0007669"/>
    <property type="project" value="InterPro"/>
</dbReference>
<dbReference type="SMART" id="SM00903">
    <property type="entry name" value="Flavin_Reduct"/>
    <property type="match status" value="1"/>
</dbReference>
<dbReference type="PANTHER" id="PTHR43567:SF1">
    <property type="entry name" value="FLAVOREDOXIN"/>
    <property type="match status" value="1"/>
</dbReference>
<evidence type="ECO:0000256" key="1">
    <source>
        <dbReference type="ARBA" id="ARBA00001917"/>
    </source>
</evidence>
<evidence type="ECO:0000256" key="3">
    <source>
        <dbReference type="ARBA" id="ARBA00038054"/>
    </source>
</evidence>
<dbReference type="GO" id="GO:0016646">
    <property type="term" value="F:oxidoreductase activity, acting on the CH-NH group of donors, NAD or NADP as acceptor"/>
    <property type="evidence" value="ECO:0007669"/>
    <property type="project" value="UniProtKB-ARBA"/>
</dbReference>
<dbReference type="Gene3D" id="2.30.110.10">
    <property type="entry name" value="Electron Transport, Fmn-binding Protein, Chain A"/>
    <property type="match status" value="1"/>
</dbReference>
<comment type="cofactor">
    <cofactor evidence="1">
        <name>FMN</name>
        <dbReference type="ChEBI" id="CHEBI:58210"/>
    </cofactor>
</comment>
<protein>
    <submittedName>
        <fullName evidence="5">Flavin reductase family protein</fullName>
    </submittedName>
</protein>
<dbReference type="PANTHER" id="PTHR43567">
    <property type="entry name" value="FLAVOREDOXIN-RELATED-RELATED"/>
    <property type="match status" value="1"/>
</dbReference>
<evidence type="ECO:0000313" key="5">
    <source>
        <dbReference type="EMBL" id="HIU30046.1"/>
    </source>
</evidence>
<comment type="caution">
    <text evidence="5">The sequence shown here is derived from an EMBL/GenBank/DDBJ whole genome shotgun (WGS) entry which is preliminary data.</text>
</comment>
<dbReference type="SUPFAM" id="SSF50475">
    <property type="entry name" value="FMN-binding split barrel"/>
    <property type="match status" value="1"/>
</dbReference>
<proteinExistence type="inferred from homology"/>
<keyword evidence="2" id="KW-0285">Flavoprotein</keyword>
<accession>A0A9D1I7W2</accession>
<evidence type="ECO:0000256" key="2">
    <source>
        <dbReference type="ARBA" id="ARBA00022630"/>
    </source>
</evidence>
<reference evidence="5" key="2">
    <citation type="journal article" date="2021" name="PeerJ">
        <title>Extensive microbial diversity within the chicken gut microbiome revealed by metagenomics and culture.</title>
        <authorList>
            <person name="Gilroy R."/>
            <person name="Ravi A."/>
            <person name="Getino M."/>
            <person name="Pursley I."/>
            <person name="Horton D.L."/>
            <person name="Alikhan N.F."/>
            <person name="Baker D."/>
            <person name="Gharbi K."/>
            <person name="Hall N."/>
            <person name="Watson M."/>
            <person name="Adriaenssens E.M."/>
            <person name="Foster-Nyarko E."/>
            <person name="Jarju S."/>
            <person name="Secka A."/>
            <person name="Antonio M."/>
            <person name="Oren A."/>
            <person name="Chaudhuri R.R."/>
            <person name="La Ragione R."/>
            <person name="Hildebrand F."/>
            <person name="Pallen M.J."/>
        </authorList>
    </citation>
    <scope>NUCLEOTIDE SEQUENCE</scope>
    <source>
        <strain evidence="5">CHK195-4489</strain>
    </source>
</reference>
<evidence type="ECO:0000313" key="6">
    <source>
        <dbReference type="Proteomes" id="UP000824089"/>
    </source>
</evidence>
<comment type="similarity">
    <text evidence="3">Belongs to the flavoredoxin family.</text>
</comment>
<dbReference type="InterPro" id="IPR052174">
    <property type="entry name" value="Flavoredoxin"/>
</dbReference>
<dbReference type="AlphaFoldDB" id="A0A9D1I7W2"/>
<feature type="domain" description="Flavin reductase like" evidence="4">
    <location>
        <begin position="16"/>
        <end position="168"/>
    </location>
</feature>
<dbReference type="Pfam" id="PF01613">
    <property type="entry name" value="Flavin_Reduct"/>
    <property type="match status" value="1"/>
</dbReference>
<dbReference type="InterPro" id="IPR002563">
    <property type="entry name" value="Flavin_Rdtase-like_dom"/>
</dbReference>
<dbReference type="InterPro" id="IPR012349">
    <property type="entry name" value="Split_barrel_FMN-bd"/>
</dbReference>
<organism evidence="5 6">
    <name type="scientific">Candidatus Egerieisoma faecipullorum</name>
    <dbReference type="NCBI Taxonomy" id="2840963"/>
    <lineage>
        <taxon>Bacteria</taxon>
        <taxon>Bacillati</taxon>
        <taxon>Bacillota</taxon>
        <taxon>Clostridia</taxon>
        <taxon>Eubacteriales</taxon>
        <taxon>Clostridiaceae</taxon>
        <taxon>Clostridiaceae incertae sedis</taxon>
        <taxon>Candidatus Egerieisoma</taxon>
    </lineage>
</organism>